<organism evidence="10 11">
    <name type="scientific">Candidatus Buchananbacteria bacterium RBG_13_36_9</name>
    <dbReference type="NCBI Taxonomy" id="1797530"/>
    <lineage>
        <taxon>Bacteria</taxon>
        <taxon>Candidatus Buchananiibacteriota</taxon>
    </lineage>
</organism>
<evidence type="ECO:0000313" key="10">
    <source>
        <dbReference type="EMBL" id="OGY42585.1"/>
    </source>
</evidence>
<dbReference type="GO" id="GO:0005886">
    <property type="term" value="C:plasma membrane"/>
    <property type="evidence" value="ECO:0007669"/>
    <property type="project" value="UniProtKB-SubCell"/>
</dbReference>
<evidence type="ECO:0000256" key="3">
    <source>
        <dbReference type="ARBA" id="ARBA00022676"/>
    </source>
</evidence>
<feature type="transmembrane region" description="Helical" evidence="8">
    <location>
        <begin position="16"/>
        <end position="34"/>
    </location>
</feature>
<dbReference type="InterPro" id="IPR038731">
    <property type="entry name" value="RgtA/B/C-like"/>
</dbReference>
<feature type="domain" description="Glycosyltransferase RgtA/B/C/D-like" evidence="9">
    <location>
        <begin position="115"/>
        <end position="251"/>
    </location>
</feature>
<protein>
    <recommendedName>
        <fullName evidence="9">Glycosyltransferase RgtA/B/C/D-like domain-containing protein</fullName>
    </recommendedName>
</protein>
<keyword evidence="3" id="KW-0328">Glycosyltransferase</keyword>
<dbReference type="AlphaFoldDB" id="A0A1G1XR89"/>
<dbReference type="GO" id="GO:0016763">
    <property type="term" value="F:pentosyltransferase activity"/>
    <property type="evidence" value="ECO:0007669"/>
    <property type="project" value="TreeGrafter"/>
</dbReference>
<evidence type="ECO:0000256" key="8">
    <source>
        <dbReference type="SAM" id="Phobius"/>
    </source>
</evidence>
<feature type="transmembrane region" description="Helical" evidence="8">
    <location>
        <begin position="381"/>
        <end position="402"/>
    </location>
</feature>
<gene>
    <name evidence="10" type="ORF">A2Y82_01730</name>
</gene>
<evidence type="ECO:0000313" key="11">
    <source>
        <dbReference type="Proteomes" id="UP000176498"/>
    </source>
</evidence>
<evidence type="ECO:0000256" key="1">
    <source>
        <dbReference type="ARBA" id="ARBA00004651"/>
    </source>
</evidence>
<feature type="transmembrane region" description="Helical" evidence="8">
    <location>
        <begin position="190"/>
        <end position="207"/>
    </location>
</feature>
<feature type="transmembrane region" description="Helical" evidence="8">
    <location>
        <begin position="164"/>
        <end position="183"/>
    </location>
</feature>
<evidence type="ECO:0000259" key="9">
    <source>
        <dbReference type="Pfam" id="PF13231"/>
    </source>
</evidence>
<evidence type="ECO:0000256" key="7">
    <source>
        <dbReference type="ARBA" id="ARBA00023136"/>
    </source>
</evidence>
<dbReference type="Pfam" id="PF13231">
    <property type="entry name" value="PMT_2"/>
    <property type="match status" value="1"/>
</dbReference>
<sequence length="552" mass="64434">MRFKITDLRLQIKDSRFMILVILGIIFFFIYSFLNFSNLGNHFTWPDETANYFFINNFIQHSSFSVPEPLNAIAGDLIKPRSFNVYQGNLVPGSFLGLLLIYGLIGKVVGIGLVKFLTPLLAVIAVMFFYKLLLKIFDPKIAFISALLFFIHPAWLYYANFSMLSNIAFLTFLIIGFYLLISLDKDKNQHNWLLAFLGSFFIALALIVRTNEFLWVLGVLLLLLVGYRKKIKWQYLAIFMFVCLLVFIPILDDNQITYGNYLSFGYLRLEAGDNLAAQLPTEFKTSDSDFLNFIQFLILPFGFHAKTILINFYHYYAALFWWLFIAAFFGGLIFLYKYLQKSQAIYFLITGIISIYLLIYYGSWTFSDQLTLHLNKIGISYVRYFLPIYILTIPLIAIFYLFIRDLVIKKKYKILISAFLTIVCLAFNFNILYSAGYDNLSQVNQNIKNYNQINKTINNLIEPNAIIISNRSDKIFFPERKVIGSINFNDFSYWLNLLKADIPLYYYAVEDQNYIDNLSIALDQYDLALENRLKITDKEWLYQIILLSDDEE</sequence>
<keyword evidence="2" id="KW-1003">Cell membrane</keyword>
<keyword evidence="6 8" id="KW-1133">Transmembrane helix</keyword>
<name>A0A1G1XR89_9BACT</name>
<dbReference type="Proteomes" id="UP000176498">
    <property type="component" value="Unassembled WGS sequence"/>
</dbReference>
<dbReference type="GO" id="GO:0009103">
    <property type="term" value="P:lipopolysaccharide biosynthetic process"/>
    <property type="evidence" value="ECO:0007669"/>
    <property type="project" value="UniProtKB-ARBA"/>
</dbReference>
<evidence type="ECO:0000256" key="4">
    <source>
        <dbReference type="ARBA" id="ARBA00022679"/>
    </source>
</evidence>
<proteinExistence type="predicted"/>
<keyword evidence="4" id="KW-0808">Transferase</keyword>
<dbReference type="PANTHER" id="PTHR33908:SF11">
    <property type="entry name" value="MEMBRANE PROTEIN"/>
    <property type="match status" value="1"/>
</dbReference>
<feature type="transmembrane region" description="Helical" evidence="8">
    <location>
        <begin position="414"/>
        <end position="433"/>
    </location>
</feature>
<feature type="transmembrane region" description="Helical" evidence="8">
    <location>
        <begin position="213"/>
        <end position="228"/>
    </location>
</feature>
<feature type="transmembrane region" description="Helical" evidence="8">
    <location>
        <begin position="235"/>
        <end position="251"/>
    </location>
</feature>
<feature type="transmembrane region" description="Helical" evidence="8">
    <location>
        <begin position="313"/>
        <end position="336"/>
    </location>
</feature>
<evidence type="ECO:0000256" key="6">
    <source>
        <dbReference type="ARBA" id="ARBA00022989"/>
    </source>
</evidence>
<reference evidence="10 11" key="1">
    <citation type="journal article" date="2016" name="Nat. Commun.">
        <title>Thousands of microbial genomes shed light on interconnected biogeochemical processes in an aquifer system.</title>
        <authorList>
            <person name="Anantharaman K."/>
            <person name="Brown C.T."/>
            <person name="Hug L.A."/>
            <person name="Sharon I."/>
            <person name="Castelle C.J."/>
            <person name="Probst A.J."/>
            <person name="Thomas B.C."/>
            <person name="Singh A."/>
            <person name="Wilkins M.J."/>
            <person name="Karaoz U."/>
            <person name="Brodie E.L."/>
            <person name="Williams K.H."/>
            <person name="Hubbard S.S."/>
            <person name="Banfield J.F."/>
        </authorList>
    </citation>
    <scope>NUCLEOTIDE SEQUENCE [LARGE SCALE GENOMIC DNA]</scope>
</reference>
<accession>A0A1G1XR89</accession>
<keyword evidence="5 8" id="KW-0812">Transmembrane</keyword>
<feature type="transmembrane region" description="Helical" evidence="8">
    <location>
        <begin position="99"/>
        <end position="129"/>
    </location>
</feature>
<comment type="subcellular location">
    <subcellularLocation>
        <location evidence="1">Cell membrane</location>
        <topology evidence="1">Multi-pass membrane protein</topology>
    </subcellularLocation>
</comment>
<feature type="transmembrane region" description="Helical" evidence="8">
    <location>
        <begin position="343"/>
        <end position="361"/>
    </location>
</feature>
<dbReference type="PANTHER" id="PTHR33908">
    <property type="entry name" value="MANNOSYLTRANSFERASE YKCB-RELATED"/>
    <property type="match status" value="1"/>
</dbReference>
<evidence type="ECO:0000256" key="2">
    <source>
        <dbReference type="ARBA" id="ARBA00022475"/>
    </source>
</evidence>
<dbReference type="EMBL" id="MHHZ01000002">
    <property type="protein sequence ID" value="OGY42585.1"/>
    <property type="molecule type" value="Genomic_DNA"/>
</dbReference>
<keyword evidence="7 8" id="KW-0472">Membrane</keyword>
<dbReference type="InterPro" id="IPR050297">
    <property type="entry name" value="LipidA_mod_glycosyltrf_83"/>
</dbReference>
<evidence type="ECO:0000256" key="5">
    <source>
        <dbReference type="ARBA" id="ARBA00022692"/>
    </source>
</evidence>
<comment type="caution">
    <text evidence="10">The sequence shown here is derived from an EMBL/GenBank/DDBJ whole genome shotgun (WGS) entry which is preliminary data.</text>
</comment>